<name>A0A1U7N9V8_9CYAN</name>
<evidence type="ECO:0000313" key="2">
    <source>
        <dbReference type="Proteomes" id="UP000186657"/>
    </source>
</evidence>
<comment type="caution">
    <text evidence="1">The sequence shown here is derived from an EMBL/GenBank/DDBJ whole genome shotgun (WGS) entry which is preliminary data.</text>
</comment>
<accession>A0A1U7N9V8</accession>
<reference evidence="1 2" key="1">
    <citation type="submission" date="2016-10" db="EMBL/GenBank/DDBJ databases">
        <title>Comparative genomics uncovers the prolific and rare metabolic potential of the cyanobacterial genus Moorea.</title>
        <authorList>
            <person name="Leao T."/>
            <person name="Castelao G."/>
            <person name="Korobeynikov A."/>
            <person name="Monroe E.A."/>
            <person name="Podell S."/>
            <person name="Glukhov E."/>
            <person name="Allen E."/>
            <person name="Gerwick W.H."/>
            <person name="Gerwick L."/>
        </authorList>
    </citation>
    <scope>NUCLEOTIDE SEQUENCE [LARGE SCALE GENOMIC DNA]</scope>
    <source>
        <strain evidence="1 2">PNG5-198</strain>
    </source>
</reference>
<sequence>MDMIDDQIVKLSLFAHPTPLEQREQGIGNSGSGNREQNYFNSYTDCYISDQLSAISDQL</sequence>
<gene>
    <name evidence="1" type="ORF">BJP37_30505</name>
</gene>
<protein>
    <submittedName>
        <fullName evidence="1">Uncharacterized protein</fullName>
    </submittedName>
</protein>
<proteinExistence type="predicted"/>
<keyword evidence="2" id="KW-1185">Reference proteome</keyword>
<evidence type="ECO:0000313" key="1">
    <source>
        <dbReference type="EMBL" id="OLT62719.1"/>
    </source>
</evidence>
<dbReference type="EMBL" id="MKZS01000001">
    <property type="protein sequence ID" value="OLT62719.1"/>
    <property type="molecule type" value="Genomic_DNA"/>
</dbReference>
<organism evidence="1 2">
    <name type="scientific">Moorena bouillonii PNG</name>
    <dbReference type="NCBI Taxonomy" id="568701"/>
    <lineage>
        <taxon>Bacteria</taxon>
        <taxon>Bacillati</taxon>
        <taxon>Cyanobacteriota</taxon>
        <taxon>Cyanophyceae</taxon>
        <taxon>Coleofasciculales</taxon>
        <taxon>Coleofasciculaceae</taxon>
        <taxon>Moorena</taxon>
    </lineage>
</organism>
<dbReference type="AlphaFoldDB" id="A0A1U7N9V8"/>
<dbReference type="Proteomes" id="UP000186657">
    <property type="component" value="Unassembled WGS sequence"/>
</dbReference>
<dbReference type="RefSeq" id="WP_075905040.1">
    <property type="nucleotide sequence ID" value="NZ_MKZS01000001.1"/>
</dbReference>